<evidence type="ECO:0000313" key="6">
    <source>
        <dbReference type="Proteomes" id="UP000433883"/>
    </source>
</evidence>
<feature type="signal peptide" evidence="3">
    <location>
        <begin position="1"/>
        <end position="17"/>
    </location>
</feature>
<reference evidence="4 6" key="1">
    <citation type="submission" date="2019-11" db="EMBL/GenBank/DDBJ databases">
        <title>Venturia inaequalis Genome Resource.</title>
        <authorList>
            <person name="Lichtner F.J."/>
        </authorList>
    </citation>
    <scope>NUCLEOTIDE SEQUENCE [LARGE SCALE GENOMIC DNA]</scope>
    <source>
        <strain evidence="5 7">120213</strain>
        <strain evidence="4">Bline_iso_100314</strain>
    </source>
</reference>
<keyword evidence="2" id="KW-0472">Membrane</keyword>
<dbReference type="CDD" id="cd07061">
    <property type="entry name" value="HP_HAP_like"/>
    <property type="match status" value="1"/>
</dbReference>
<dbReference type="InterPro" id="IPR000560">
    <property type="entry name" value="His_Pase_clade-2"/>
</dbReference>
<feature type="chain" id="PRO_5044690516" description="Phosphoglycerate mutase-like protein" evidence="3">
    <location>
        <begin position="18"/>
        <end position="478"/>
    </location>
</feature>
<accession>A0A8H3U8C0</accession>
<keyword evidence="2" id="KW-1133">Transmembrane helix</keyword>
<dbReference type="EMBL" id="WNWQ01000649">
    <property type="protein sequence ID" value="KAE9964972.1"/>
    <property type="molecule type" value="Genomic_DNA"/>
</dbReference>
<evidence type="ECO:0000256" key="2">
    <source>
        <dbReference type="SAM" id="Phobius"/>
    </source>
</evidence>
<evidence type="ECO:0000313" key="7">
    <source>
        <dbReference type="Proteomes" id="UP000447873"/>
    </source>
</evidence>
<dbReference type="GO" id="GO:0016791">
    <property type="term" value="F:phosphatase activity"/>
    <property type="evidence" value="ECO:0007669"/>
    <property type="project" value="TreeGrafter"/>
</dbReference>
<proteinExistence type="inferred from homology"/>
<evidence type="ECO:0000256" key="3">
    <source>
        <dbReference type="SAM" id="SignalP"/>
    </source>
</evidence>
<dbReference type="EMBL" id="WNWS01000116">
    <property type="protein sequence ID" value="KAE9979550.1"/>
    <property type="molecule type" value="Genomic_DNA"/>
</dbReference>
<dbReference type="InterPro" id="IPR050645">
    <property type="entry name" value="Histidine_acid_phosphatase"/>
</dbReference>
<protein>
    <recommendedName>
        <fullName evidence="8">Phosphoglycerate mutase-like protein</fullName>
    </recommendedName>
</protein>
<dbReference type="InterPro" id="IPR029033">
    <property type="entry name" value="His_PPase_superfam"/>
</dbReference>
<dbReference type="Gene3D" id="3.40.50.1240">
    <property type="entry name" value="Phosphoglycerate mutase-like"/>
    <property type="match status" value="1"/>
</dbReference>
<evidence type="ECO:0000313" key="5">
    <source>
        <dbReference type="EMBL" id="KAE9979550.1"/>
    </source>
</evidence>
<dbReference type="PANTHER" id="PTHR11567">
    <property type="entry name" value="ACID PHOSPHATASE-RELATED"/>
    <property type="match status" value="1"/>
</dbReference>
<name>A0A8H3U8C0_VENIN</name>
<feature type="transmembrane region" description="Helical" evidence="2">
    <location>
        <begin position="427"/>
        <end position="452"/>
    </location>
</feature>
<keyword evidence="2" id="KW-0812">Transmembrane</keyword>
<evidence type="ECO:0000313" key="4">
    <source>
        <dbReference type="EMBL" id="KAE9964972.1"/>
    </source>
</evidence>
<dbReference type="Proteomes" id="UP000447873">
    <property type="component" value="Unassembled WGS sequence"/>
</dbReference>
<comment type="caution">
    <text evidence="4">The sequence shown here is derived from an EMBL/GenBank/DDBJ whole genome shotgun (WGS) entry which is preliminary data.</text>
</comment>
<keyword evidence="3" id="KW-0732">Signal</keyword>
<gene>
    <name evidence="4" type="ORF">BLS_007934</name>
    <name evidence="5" type="ORF">EG328_000803</name>
</gene>
<sequence>MNTLRYLTLAALPFSLAQETVYGVYIFHRHGDRTPKSLAPTNLTQLGYQEVYTSGAYYRNRYVSSDASLKVTGLNPDTVKLSQISVTAPQDNVLQSSAQGFLQGLYPPIQTAQTLRNGTVVSAPFGGYQIIPINLVTSGTGSEDNGWLQDASGCQNAQISSNNYFLSQEYMDKLNATRPFYQNLVPVVNRTFAANYTNFKNAYTVFDLINVAEIHNATIQSDSILSNDTLFQIRTLADSHEFGLAYNASEPGNARAMPGMQLAGEVLKFLNNTIKTNGTSKVGIQFGAYASFLSYFGLANLTTANGDFYGVPDYASSMVFELFANGAQSGFPAVSDLQVRFLFHNGTASNSSEPTVYPLFGGSQTSIPWTTFNAKMNSIAVSTTEQWCHACGNTTGACAAYASGSSSTGSTASGSGSDKSGGGISKAVAGVIGAMVTLAVILGLEALILLVGGFRLVNKKNMAGKGSSGVTSAADIKA</sequence>
<dbReference type="AlphaFoldDB" id="A0A8H3U8C0"/>
<comment type="similarity">
    <text evidence="1">Belongs to the histidine acid phosphatase family.</text>
</comment>
<evidence type="ECO:0008006" key="8">
    <source>
        <dbReference type="Google" id="ProtNLM"/>
    </source>
</evidence>
<dbReference type="Pfam" id="PF00328">
    <property type="entry name" value="His_Phos_2"/>
    <property type="match status" value="1"/>
</dbReference>
<evidence type="ECO:0000256" key="1">
    <source>
        <dbReference type="ARBA" id="ARBA00005375"/>
    </source>
</evidence>
<dbReference type="PANTHER" id="PTHR11567:SF142">
    <property type="entry name" value="PHOSPHOGLYCERATE MUTASE-LIKE PROTEIN"/>
    <property type="match status" value="1"/>
</dbReference>
<dbReference type="Proteomes" id="UP000433883">
    <property type="component" value="Unassembled WGS sequence"/>
</dbReference>
<dbReference type="SUPFAM" id="SSF53254">
    <property type="entry name" value="Phosphoglycerate mutase-like"/>
    <property type="match status" value="1"/>
</dbReference>
<organism evidence="4 6">
    <name type="scientific">Venturia inaequalis</name>
    <name type="common">Apple scab fungus</name>
    <dbReference type="NCBI Taxonomy" id="5025"/>
    <lineage>
        <taxon>Eukaryota</taxon>
        <taxon>Fungi</taxon>
        <taxon>Dikarya</taxon>
        <taxon>Ascomycota</taxon>
        <taxon>Pezizomycotina</taxon>
        <taxon>Dothideomycetes</taxon>
        <taxon>Pleosporomycetidae</taxon>
        <taxon>Venturiales</taxon>
        <taxon>Venturiaceae</taxon>
        <taxon>Venturia</taxon>
    </lineage>
</organism>